<dbReference type="NCBIfam" id="NF004491">
    <property type="entry name" value="PRK05826.1"/>
    <property type="match status" value="1"/>
</dbReference>
<dbReference type="NCBIfam" id="NF004978">
    <property type="entry name" value="PRK06354.1"/>
    <property type="match status" value="1"/>
</dbReference>
<comment type="similarity">
    <text evidence="4 15">Belongs to the pyruvate kinase family.</text>
</comment>
<dbReference type="Gene3D" id="3.20.20.60">
    <property type="entry name" value="Phosphoenolpyruvate-binding domains"/>
    <property type="match status" value="1"/>
</dbReference>
<evidence type="ECO:0000256" key="7">
    <source>
        <dbReference type="ARBA" id="ARBA00022723"/>
    </source>
</evidence>
<dbReference type="Pfam" id="PF03952">
    <property type="entry name" value="Enolase_N"/>
    <property type="match status" value="1"/>
</dbReference>
<dbReference type="SUPFAM" id="SSF54826">
    <property type="entry name" value="Enolase N-terminal domain-like"/>
    <property type="match status" value="1"/>
</dbReference>
<dbReference type="SUPFAM" id="SSF56801">
    <property type="entry name" value="Acetyl-CoA synthetase-like"/>
    <property type="match status" value="1"/>
</dbReference>
<accession>A0ABD3Q632</accession>
<dbReference type="Pfam" id="PF00224">
    <property type="entry name" value="PK"/>
    <property type="match status" value="1"/>
</dbReference>
<organism evidence="17 18">
    <name type="scientific">Stephanodiscus triporus</name>
    <dbReference type="NCBI Taxonomy" id="2934178"/>
    <lineage>
        <taxon>Eukaryota</taxon>
        <taxon>Sar</taxon>
        <taxon>Stramenopiles</taxon>
        <taxon>Ochrophyta</taxon>
        <taxon>Bacillariophyta</taxon>
        <taxon>Coscinodiscophyceae</taxon>
        <taxon>Thalassiosirophycidae</taxon>
        <taxon>Stephanodiscales</taxon>
        <taxon>Stephanodiscaceae</taxon>
        <taxon>Stephanodiscus</taxon>
    </lineage>
</organism>
<dbReference type="Gene3D" id="3.30.390.10">
    <property type="entry name" value="Enolase-like, N-terminal domain"/>
    <property type="match status" value="1"/>
</dbReference>
<evidence type="ECO:0000256" key="12">
    <source>
        <dbReference type="ARBA" id="ARBA00023152"/>
    </source>
</evidence>
<keyword evidence="11 15" id="KW-0460">Magnesium</keyword>
<keyword evidence="9 15" id="KW-0418">Kinase</keyword>
<evidence type="ECO:0000256" key="14">
    <source>
        <dbReference type="ARBA" id="ARBA00048152"/>
    </source>
</evidence>
<dbReference type="PRINTS" id="PR01050">
    <property type="entry name" value="PYRUVTKNASE"/>
</dbReference>
<comment type="caution">
    <text evidence="17">The sequence shown here is derived from an EMBL/GenBank/DDBJ whole genome shotgun (WGS) entry which is preliminary data.</text>
</comment>
<keyword evidence="10" id="KW-0067">ATP-binding</keyword>
<dbReference type="Gene3D" id="3.40.50.12780">
    <property type="entry name" value="N-terminal domain of ligase-like"/>
    <property type="match status" value="1"/>
</dbReference>
<evidence type="ECO:0000256" key="8">
    <source>
        <dbReference type="ARBA" id="ARBA00022741"/>
    </source>
</evidence>
<keyword evidence="13" id="KW-0670">Pyruvate</keyword>
<dbReference type="Proteomes" id="UP001530315">
    <property type="component" value="Unassembled WGS sequence"/>
</dbReference>
<evidence type="ECO:0000256" key="5">
    <source>
        <dbReference type="ARBA" id="ARBA00012142"/>
    </source>
</evidence>
<dbReference type="Gene3D" id="2.40.33.10">
    <property type="entry name" value="PK beta-barrel domain-like"/>
    <property type="match status" value="1"/>
</dbReference>
<keyword evidence="12 15" id="KW-0324">Glycolysis</keyword>
<protein>
    <recommendedName>
        <fullName evidence="5 15">Pyruvate kinase</fullName>
        <ecNumber evidence="5 15">2.7.1.40</ecNumber>
    </recommendedName>
</protein>
<dbReference type="EC" id="2.7.1.40" evidence="5 15"/>
<evidence type="ECO:0000256" key="6">
    <source>
        <dbReference type="ARBA" id="ARBA00022679"/>
    </source>
</evidence>
<dbReference type="SUPFAM" id="SSF52935">
    <property type="entry name" value="PK C-terminal domain-like"/>
    <property type="match status" value="1"/>
</dbReference>
<dbReference type="NCBIfam" id="TIGR01064">
    <property type="entry name" value="pyruv_kin"/>
    <property type="match status" value="1"/>
</dbReference>
<dbReference type="AlphaFoldDB" id="A0ABD3Q632"/>
<keyword evidence="6 15" id="KW-0808">Transferase</keyword>
<dbReference type="Pfam" id="PF02887">
    <property type="entry name" value="PK_C"/>
    <property type="match status" value="1"/>
</dbReference>
<evidence type="ECO:0000313" key="18">
    <source>
        <dbReference type="Proteomes" id="UP001530315"/>
    </source>
</evidence>
<comment type="cofactor">
    <cofactor evidence="2">
        <name>K(+)</name>
        <dbReference type="ChEBI" id="CHEBI:29103"/>
    </cofactor>
</comment>
<dbReference type="SMART" id="SM01193">
    <property type="entry name" value="Enolase_N"/>
    <property type="match status" value="1"/>
</dbReference>
<comment type="catalytic activity">
    <reaction evidence="14 15">
        <text>pyruvate + ATP = phosphoenolpyruvate + ADP + H(+)</text>
        <dbReference type="Rhea" id="RHEA:18157"/>
        <dbReference type="ChEBI" id="CHEBI:15361"/>
        <dbReference type="ChEBI" id="CHEBI:15378"/>
        <dbReference type="ChEBI" id="CHEBI:30616"/>
        <dbReference type="ChEBI" id="CHEBI:58702"/>
        <dbReference type="ChEBI" id="CHEBI:456216"/>
        <dbReference type="EC" id="2.7.1.40"/>
    </reaction>
</comment>
<reference evidence="17 18" key="1">
    <citation type="submission" date="2024-10" db="EMBL/GenBank/DDBJ databases">
        <title>Updated reference genomes for cyclostephanoid diatoms.</title>
        <authorList>
            <person name="Roberts W.R."/>
            <person name="Alverson A.J."/>
        </authorList>
    </citation>
    <scope>NUCLEOTIDE SEQUENCE [LARGE SCALE GENOMIC DNA]</scope>
    <source>
        <strain evidence="17 18">AJA276-08</strain>
    </source>
</reference>
<dbReference type="InterPro" id="IPR040442">
    <property type="entry name" value="Pyrv_kinase-like_dom_sf"/>
</dbReference>
<evidence type="ECO:0000256" key="10">
    <source>
        <dbReference type="ARBA" id="ARBA00022840"/>
    </source>
</evidence>
<dbReference type="InterPro" id="IPR011037">
    <property type="entry name" value="Pyrv_Knase-like_insert_dom_sf"/>
</dbReference>
<evidence type="ECO:0000256" key="11">
    <source>
        <dbReference type="ARBA" id="ARBA00022842"/>
    </source>
</evidence>
<dbReference type="InterPro" id="IPR001697">
    <property type="entry name" value="Pyr_Knase"/>
</dbReference>
<keyword evidence="18" id="KW-1185">Reference proteome</keyword>
<evidence type="ECO:0000256" key="9">
    <source>
        <dbReference type="ARBA" id="ARBA00022777"/>
    </source>
</evidence>
<evidence type="ECO:0000313" key="17">
    <source>
        <dbReference type="EMBL" id="KAL3795837.1"/>
    </source>
</evidence>
<dbReference type="InterPro" id="IPR015795">
    <property type="entry name" value="Pyrv_Knase_C"/>
</dbReference>
<evidence type="ECO:0000256" key="4">
    <source>
        <dbReference type="ARBA" id="ARBA00008663"/>
    </source>
</evidence>
<dbReference type="SUPFAM" id="SSF50800">
    <property type="entry name" value="PK beta-barrel domain-like"/>
    <property type="match status" value="1"/>
</dbReference>
<dbReference type="InterPro" id="IPR042099">
    <property type="entry name" value="ANL_N_sf"/>
</dbReference>
<comment type="pathway">
    <text evidence="3 15">Carbohydrate degradation; glycolysis; pyruvate from D-glyceraldehyde 3-phosphate: step 5/5.</text>
</comment>
<sequence>MQSHTTTSGPELRGSNITLAAITTPSDVTTRKTKIICTMGPACWDVPTLEGLIEAGMNVARFNFSHGDHDGHKACLDRVRQAAKNRGEHIGILLDTKGPEIRTGFFADDAKKITLKKGENITLTSDYNFKGSSKKLACSYASLATSVKTGQPVLIADGSLVLTVLSCHPSEGEVVCRIENDCSIGERKNMNLPGVIVDLPTLTEKDIDDIVNWGIKNNVDYIAASFVRKAADVQKIREILGDMDGKIKIYSKIENQEGMENYGAILAATDGIMVARGDLGMEIPPEKVFLAQKMMIREANIAGKPVITATQMLESMITNPRPTRAECSDVANAVLDGTDCVMLSGETANGEHPIAAVSIMARTVVEAESAVNHDSLYQAVRNSTLRKYGHLSTSESIASSAVKTAIDVNAKAIIVMSESGNTARQVAKFRPGMPIKVVTTSVQVANQCYGTLKGCSAITVEHMDQEQSAVDAVIKEMKDSGKARAGDPVNIHFTMIVSAAATAALRRAPSMVSKRSMSAITGVKGREIIDSRGNPTVEVDITTAQGTFTASVPSVELRDGGSRYMGKGVTKAVNNVNTVLADIVKGIDVSDQRAVDNAMLAADGSPNKGNLGANAILGGIALALNVATEPTASVEKTVDEGEDAPPDHMPEMQEVALAYPAKSVNTALERYISDYALSNSKNKQYWNKRATELITWDAYPYDENNYDGIMTGGFEFGDVTWFPGAKMNYKGYFFTGDAARRDGDGYYFITGRVDDVINVSGHRIGTAEVMTNW</sequence>
<dbReference type="GO" id="GO:0004743">
    <property type="term" value="F:pyruvate kinase activity"/>
    <property type="evidence" value="ECO:0007669"/>
    <property type="project" value="UniProtKB-EC"/>
</dbReference>
<dbReference type="InterPro" id="IPR015793">
    <property type="entry name" value="Pyrv_Knase_brl"/>
</dbReference>
<dbReference type="InterPro" id="IPR020811">
    <property type="entry name" value="Enolase_N"/>
</dbReference>
<evidence type="ECO:0000256" key="13">
    <source>
        <dbReference type="ARBA" id="ARBA00023317"/>
    </source>
</evidence>
<feature type="domain" description="Enolase N-terminal" evidence="16">
    <location>
        <begin position="520"/>
        <end position="626"/>
    </location>
</feature>
<evidence type="ECO:0000256" key="3">
    <source>
        <dbReference type="ARBA" id="ARBA00004997"/>
    </source>
</evidence>
<proteinExistence type="inferred from homology"/>
<dbReference type="Gene3D" id="3.40.1380.20">
    <property type="entry name" value="Pyruvate kinase, C-terminal domain"/>
    <property type="match status" value="1"/>
</dbReference>
<comment type="cofactor">
    <cofactor evidence="1">
        <name>Mg(2+)</name>
        <dbReference type="ChEBI" id="CHEBI:18420"/>
    </cofactor>
</comment>
<dbReference type="FunFam" id="3.20.20.60:FF:000001">
    <property type="entry name" value="Pyruvate kinase"/>
    <property type="match status" value="1"/>
</dbReference>
<dbReference type="PANTHER" id="PTHR11817">
    <property type="entry name" value="PYRUVATE KINASE"/>
    <property type="match status" value="1"/>
</dbReference>
<dbReference type="GO" id="GO:0016301">
    <property type="term" value="F:kinase activity"/>
    <property type="evidence" value="ECO:0007669"/>
    <property type="project" value="UniProtKB-KW"/>
</dbReference>
<evidence type="ECO:0000256" key="1">
    <source>
        <dbReference type="ARBA" id="ARBA00001946"/>
    </source>
</evidence>
<keyword evidence="8" id="KW-0547">Nucleotide-binding</keyword>
<evidence type="ECO:0000259" key="16">
    <source>
        <dbReference type="SMART" id="SM01193"/>
    </source>
</evidence>
<name>A0ABD3Q632_9STRA</name>
<keyword evidence="7" id="KW-0479">Metal-binding</keyword>
<dbReference type="GO" id="GO:0046872">
    <property type="term" value="F:metal ion binding"/>
    <property type="evidence" value="ECO:0007669"/>
    <property type="project" value="UniProtKB-KW"/>
</dbReference>
<dbReference type="EMBL" id="JALLAZ020000408">
    <property type="protein sequence ID" value="KAL3795837.1"/>
    <property type="molecule type" value="Genomic_DNA"/>
</dbReference>
<dbReference type="GO" id="GO:0005524">
    <property type="term" value="F:ATP binding"/>
    <property type="evidence" value="ECO:0007669"/>
    <property type="project" value="UniProtKB-KW"/>
</dbReference>
<dbReference type="GO" id="GO:0006950">
    <property type="term" value="P:response to stress"/>
    <property type="evidence" value="ECO:0007669"/>
    <property type="project" value="UniProtKB-ARBA"/>
</dbReference>
<dbReference type="SUPFAM" id="SSF51621">
    <property type="entry name" value="Phosphoenolpyruvate/pyruvate domain"/>
    <property type="match status" value="1"/>
</dbReference>
<evidence type="ECO:0000256" key="2">
    <source>
        <dbReference type="ARBA" id="ARBA00001958"/>
    </source>
</evidence>
<dbReference type="InterPro" id="IPR015806">
    <property type="entry name" value="Pyrv_Knase_insert_dom_sf"/>
</dbReference>
<dbReference type="InterPro" id="IPR036918">
    <property type="entry name" value="Pyrv_Knase_C_sf"/>
</dbReference>
<evidence type="ECO:0000256" key="15">
    <source>
        <dbReference type="RuleBase" id="RU000504"/>
    </source>
</evidence>
<gene>
    <name evidence="17" type="ORF">ACHAW5_008888</name>
</gene>
<dbReference type="FunFam" id="2.40.33.10:FF:000001">
    <property type="entry name" value="Pyruvate kinase"/>
    <property type="match status" value="1"/>
</dbReference>
<dbReference type="InterPro" id="IPR015813">
    <property type="entry name" value="Pyrv/PenolPyrv_kinase-like_dom"/>
</dbReference>
<dbReference type="InterPro" id="IPR029017">
    <property type="entry name" value="Enolase-like_N"/>
</dbReference>